<keyword evidence="1" id="KW-0963">Cytoplasm</keyword>
<dbReference type="InterPro" id="IPR036885">
    <property type="entry name" value="SWIB_MDM2_dom_sf"/>
</dbReference>
<accession>A0A196SD02</accession>
<dbReference type="InterPro" id="IPR036877">
    <property type="entry name" value="SUI1_dom_sf"/>
</dbReference>
<dbReference type="OrthoDB" id="199771at2759"/>
<dbReference type="AlphaFoldDB" id="A0A196SD02"/>
<feature type="region of interest" description="Disordered" evidence="2">
    <location>
        <begin position="231"/>
        <end position="256"/>
    </location>
</feature>
<dbReference type="InterPro" id="IPR057429">
    <property type="entry name" value="WH_eIF2D"/>
</dbReference>
<sequence>MFRKPQDILLSTQTSIRKKEVKEIRKNLHFSLSNFTEEDDTALFGSGNVIEMLKLKSGITVLKQKEGFPLFIQTQDKRYYPTVISLWKTPTIVPVIYTNSFVSGKILEGSGLMVPGIVVPEEGMPSLLMKTVVAIATFNNPKPFAVGYCCVGNFSEMMASGKGKVIEVIHFYRDALFDAYSDGTAPEGYTATAVYPLLTPSVEVECDESVSEEPSTVSETATATEITPAANETAVTETTSQAAIENASQPAREVSEKEMDDEFLHLSIRCLHEVGGEDLPMQVSTFNSKYLCRSEFVNTHFASEYYCGDVCGEGGLQWHKTSFKKLTKLVKFLEEKKLITTKDIQKQPTIMTVNWSHPWLAKYADYITHFKGDAVNLRSGKKEEKNESARDMAVSAVYKVNRLLKNVFLAVQMDPEALYTLGDARSALSAYLNLHALIDETNPSLVNLNDELTDALFRDKPIPQGGFPKQLPRKEVVKCFEEKLIPYHAVQVNNRLVVKKGSCSSIEISTEKVKGAKSLQTIVKHYSEYSIDEKELLRALSKACASSACVQTLGNERYIQIQGKVGPIVKDCIIKEFKIPAKHISVKK</sequence>
<dbReference type="SUPFAM" id="SSF47592">
    <property type="entry name" value="SWIB/MDM2 domain"/>
    <property type="match status" value="1"/>
</dbReference>
<dbReference type="SUPFAM" id="SSF88697">
    <property type="entry name" value="PUA domain-like"/>
    <property type="match status" value="1"/>
</dbReference>
<dbReference type="SUPFAM" id="SSF55159">
    <property type="entry name" value="eIF1-like"/>
    <property type="match status" value="1"/>
</dbReference>
<name>A0A196SD02_BLAHN</name>
<dbReference type="STRING" id="478820.A0A196SD02"/>
<evidence type="ECO:0000256" key="2">
    <source>
        <dbReference type="SAM" id="MobiDB-lite"/>
    </source>
</evidence>
<evidence type="ECO:0000259" key="3">
    <source>
        <dbReference type="PROSITE" id="PS50296"/>
    </source>
</evidence>
<protein>
    <submittedName>
        <fullName evidence="4">Eukaryotic translation initiation factor SUI1 family protein</fullName>
    </submittedName>
</protein>
<dbReference type="EMBL" id="LXWW01000202">
    <property type="protein sequence ID" value="OAO14888.1"/>
    <property type="molecule type" value="Genomic_DNA"/>
</dbReference>
<dbReference type="InterPro" id="IPR041366">
    <property type="entry name" value="Pre-PUA"/>
</dbReference>
<dbReference type="Pfam" id="PF17832">
    <property type="entry name" value="Pre-PUA"/>
    <property type="match status" value="1"/>
</dbReference>
<dbReference type="PANTHER" id="PTHR12217:SF4">
    <property type="entry name" value="EUKARYOTIC TRANSLATION INITIATION FACTOR 2D"/>
    <property type="match status" value="1"/>
</dbReference>
<dbReference type="PANTHER" id="PTHR12217">
    <property type="entry name" value="EUKARYOTIC TRANSLATION INITIATION FACTOR 2D"/>
    <property type="match status" value="1"/>
</dbReference>
<proteinExistence type="predicted"/>
<gene>
    <name evidence="4" type="ORF">AV274_3397</name>
</gene>
<dbReference type="InterPro" id="IPR001950">
    <property type="entry name" value="SUI1"/>
</dbReference>
<keyword evidence="4" id="KW-0648">Protein biosynthesis</keyword>
<dbReference type="GO" id="GO:0001731">
    <property type="term" value="P:formation of translation preinitiation complex"/>
    <property type="evidence" value="ECO:0007669"/>
    <property type="project" value="InterPro"/>
</dbReference>
<dbReference type="InterPro" id="IPR039757">
    <property type="entry name" value="EIF2D"/>
</dbReference>
<dbReference type="Gene3D" id="3.10.400.20">
    <property type="match status" value="1"/>
</dbReference>
<dbReference type="CDD" id="cd21156">
    <property type="entry name" value="PUA_eIF2d-like"/>
    <property type="match status" value="1"/>
</dbReference>
<dbReference type="InterPro" id="IPR004521">
    <property type="entry name" value="Uncharacterised_CHP00451"/>
</dbReference>
<organism evidence="4 5">
    <name type="scientific">Blastocystis sp. subtype 1 (strain ATCC 50177 / NandII)</name>
    <dbReference type="NCBI Taxonomy" id="478820"/>
    <lineage>
        <taxon>Eukaryota</taxon>
        <taxon>Sar</taxon>
        <taxon>Stramenopiles</taxon>
        <taxon>Bigyra</taxon>
        <taxon>Opalozoa</taxon>
        <taxon>Opalinata</taxon>
        <taxon>Blastocystidae</taxon>
        <taxon>Blastocystis</taxon>
    </lineage>
</organism>
<dbReference type="Gene3D" id="3.30.780.10">
    <property type="entry name" value="SUI1-like domain"/>
    <property type="match status" value="1"/>
</dbReference>
<comment type="caution">
    <text evidence="4">The sequence shown here is derived from an EMBL/GenBank/DDBJ whole genome shotgun (WGS) entry which is preliminary data.</text>
</comment>
<evidence type="ECO:0000313" key="5">
    <source>
        <dbReference type="Proteomes" id="UP000078348"/>
    </source>
</evidence>
<dbReference type="Pfam" id="PF25304">
    <property type="entry name" value="WHD_eIF2D"/>
    <property type="match status" value="1"/>
</dbReference>
<evidence type="ECO:0000313" key="4">
    <source>
        <dbReference type="EMBL" id="OAO14888.1"/>
    </source>
</evidence>
<dbReference type="Pfam" id="PF26292">
    <property type="entry name" value="PUA_elF2D"/>
    <property type="match status" value="1"/>
</dbReference>
<feature type="compositionally biased region" description="Polar residues" evidence="2">
    <location>
        <begin position="235"/>
        <end position="249"/>
    </location>
</feature>
<dbReference type="InterPro" id="IPR048248">
    <property type="entry name" value="PUA_eIF2d-like"/>
</dbReference>
<dbReference type="NCBIfam" id="TIGR00451">
    <property type="entry name" value="unchar_dom_2"/>
    <property type="match status" value="1"/>
</dbReference>
<dbReference type="GO" id="GO:0003743">
    <property type="term" value="F:translation initiation factor activity"/>
    <property type="evidence" value="ECO:0007669"/>
    <property type="project" value="UniProtKB-KW"/>
</dbReference>
<dbReference type="InterPro" id="IPR015947">
    <property type="entry name" value="PUA-like_sf"/>
</dbReference>
<evidence type="ECO:0000256" key="1">
    <source>
        <dbReference type="ARBA" id="ARBA00022490"/>
    </source>
</evidence>
<feature type="domain" description="SUI1" evidence="3">
    <location>
        <begin position="506"/>
        <end position="577"/>
    </location>
</feature>
<dbReference type="Pfam" id="PF01253">
    <property type="entry name" value="SUI1"/>
    <property type="match status" value="1"/>
</dbReference>
<dbReference type="GO" id="GO:0003723">
    <property type="term" value="F:RNA binding"/>
    <property type="evidence" value="ECO:0007669"/>
    <property type="project" value="InterPro"/>
</dbReference>
<reference evidence="4 5" key="1">
    <citation type="submission" date="2016-05" db="EMBL/GenBank/DDBJ databases">
        <title>Nuclear genome of Blastocystis sp. subtype 1 NandII.</title>
        <authorList>
            <person name="Gentekaki E."/>
            <person name="Curtis B."/>
            <person name="Stairs C."/>
            <person name="Eme L."/>
            <person name="Herman E."/>
            <person name="Klimes V."/>
            <person name="Arias M.C."/>
            <person name="Elias M."/>
            <person name="Hilliou F."/>
            <person name="Klute M."/>
            <person name="Malik S.-B."/>
            <person name="Pightling A."/>
            <person name="Rachubinski R."/>
            <person name="Salas D."/>
            <person name="Schlacht A."/>
            <person name="Suga H."/>
            <person name="Archibald J."/>
            <person name="Ball S.G."/>
            <person name="Clark G."/>
            <person name="Dacks J."/>
            <person name="Van Der Giezen M."/>
            <person name="Tsaousis A."/>
            <person name="Roger A."/>
        </authorList>
    </citation>
    <scope>NUCLEOTIDE SEQUENCE [LARGE SCALE GENOMIC DNA]</scope>
    <source>
        <strain evidence="5">ATCC 50177 / NandII</strain>
    </source>
</reference>
<keyword evidence="5" id="KW-1185">Reference proteome</keyword>
<dbReference type="Proteomes" id="UP000078348">
    <property type="component" value="Unassembled WGS sequence"/>
</dbReference>
<dbReference type="PROSITE" id="PS50890">
    <property type="entry name" value="PUA"/>
    <property type="match status" value="1"/>
</dbReference>
<dbReference type="PROSITE" id="PS50296">
    <property type="entry name" value="SUI1"/>
    <property type="match status" value="1"/>
</dbReference>
<keyword evidence="4" id="KW-0396">Initiation factor</keyword>